<keyword evidence="2" id="KW-1185">Reference proteome</keyword>
<proteinExistence type="predicted"/>
<organism evidence="1 2">
    <name type="scientific">Candidatus Nitrosocosmicus arcticus</name>
    <dbReference type="NCBI Taxonomy" id="2035267"/>
    <lineage>
        <taxon>Archaea</taxon>
        <taxon>Nitrososphaerota</taxon>
        <taxon>Nitrososphaeria</taxon>
        <taxon>Nitrososphaerales</taxon>
        <taxon>Nitrososphaeraceae</taxon>
        <taxon>Candidatus Nitrosocosmicus</taxon>
    </lineage>
</organism>
<protein>
    <submittedName>
        <fullName evidence="1">Uncharacterized protein</fullName>
    </submittedName>
</protein>
<evidence type="ECO:0000313" key="1">
    <source>
        <dbReference type="EMBL" id="TVP41564.1"/>
    </source>
</evidence>
<dbReference type="AlphaFoldDB" id="A0A557SY81"/>
<comment type="caution">
    <text evidence="1">The sequence shown here is derived from an EMBL/GenBank/DDBJ whole genome shotgun (WGS) entry which is preliminary data.</text>
</comment>
<dbReference type="InterPro" id="IPR031876">
    <property type="entry name" value="DUF4760"/>
</dbReference>
<evidence type="ECO:0000313" key="2">
    <source>
        <dbReference type="Proteomes" id="UP000315289"/>
    </source>
</evidence>
<gene>
    <name evidence="1" type="ORF">NARC_30279</name>
</gene>
<sequence length="129" mass="15516">MYYNMSSDNQANLILDLYKIYDSHRDSRLWFLDELNANSYKEYHEKYYGTSKERSHFIAVCGFFELSGTLISHGLITPDIYFDIFNPSPFWHKAKPIVDGMRETRPQIYENFEKLVEKRSNWKKKNQKI</sequence>
<reference evidence="1 2" key="1">
    <citation type="journal article" date="2019" name="Front. Microbiol.">
        <title>Ammonia Oxidation by the Arctic Terrestrial Thaumarchaeote Candidatus Nitrosocosmicus arcticus Is Stimulated by Increasing Temperatures.</title>
        <authorList>
            <person name="Alves R.J.E."/>
            <person name="Kerou M."/>
            <person name="Zappe A."/>
            <person name="Bittner R."/>
            <person name="Abby S.S."/>
            <person name="Schmidt H.A."/>
            <person name="Pfeifer K."/>
            <person name="Schleper C."/>
        </authorList>
    </citation>
    <scope>NUCLEOTIDE SEQUENCE [LARGE SCALE GENOMIC DNA]</scope>
    <source>
        <strain evidence="1 2">Kfb</strain>
    </source>
</reference>
<dbReference type="Proteomes" id="UP000315289">
    <property type="component" value="Unassembled WGS sequence"/>
</dbReference>
<name>A0A557SY81_9ARCH</name>
<dbReference type="Pfam" id="PF15956">
    <property type="entry name" value="DUF4760"/>
    <property type="match status" value="1"/>
</dbReference>
<dbReference type="EMBL" id="VOAH01000003">
    <property type="protein sequence ID" value="TVP41564.1"/>
    <property type="molecule type" value="Genomic_DNA"/>
</dbReference>
<accession>A0A557SY81</accession>